<reference evidence="3 4" key="1">
    <citation type="journal article" date="2023" name="Commun. Biol.">
        <title>Reorganization of the ancestral sex-determining regions during the evolution of trioecy in Pleodorina starrii.</title>
        <authorList>
            <person name="Takahashi K."/>
            <person name="Suzuki S."/>
            <person name="Kawai-Toyooka H."/>
            <person name="Yamamoto K."/>
            <person name="Hamaji T."/>
            <person name="Ootsuki R."/>
            <person name="Yamaguchi H."/>
            <person name="Kawachi M."/>
            <person name="Higashiyama T."/>
            <person name="Nozaki H."/>
        </authorList>
    </citation>
    <scope>NUCLEOTIDE SEQUENCE [LARGE SCALE GENOMIC DNA]</scope>
    <source>
        <strain evidence="3 4">NIES-4479</strain>
    </source>
</reference>
<comment type="caution">
    <text evidence="3">The sequence shown here is derived from an EMBL/GenBank/DDBJ whole genome shotgun (WGS) entry which is preliminary data.</text>
</comment>
<dbReference type="Proteomes" id="UP001165080">
    <property type="component" value="Unassembled WGS sequence"/>
</dbReference>
<evidence type="ECO:0000313" key="4">
    <source>
        <dbReference type="Proteomes" id="UP001165080"/>
    </source>
</evidence>
<dbReference type="Pfam" id="PF13460">
    <property type="entry name" value="NAD_binding_10"/>
    <property type="match status" value="1"/>
</dbReference>
<name>A0A9W6F7L3_9CHLO</name>
<dbReference type="PANTHER" id="PTHR12126:SF16">
    <property type="entry name" value="MIOREX COMPLEX COMPONENT 2"/>
    <property type="match status" value="1"/>
</dbReference>
<dbReference type="AlphaFoldDB" id="A0A9W6F7L3"/>
<gene>
    <name evidence="3" type="primary">PLEST006896</name>
    <name evidence="3" type="ORF">PLESTB_001399400</name>
</gene>
<evidence type="ECO:0000256" key="1">
    <source>
        <dbReference type="SAM" id="MobiDB-lite"/>
    </source>
</evidence>
<dbReference type="InterPro" id="IPR036291">
    <property type="entry name" value="NAD(P)-bd_dom_sf"/>
</dbReference>
<dbReference type="InterPro" id="IPR051207">
    <property type="entry name" value="ComplexI_NDUFA9_subunit"/>
</dbReference>
<keyword evidence="4" id="KW-1185">Reference proteome</keyword>
<dbReference type="InterPro" id="IPR016040">
    <property type="entry name" value="NAD(P)-bd_dom"/>
</dbReference>
<dbReference type="GO" id="GO:0005739">
    <property type="term" value="C:mitochondrion"/>
    <property type="evidence" value="ECO:0007669"/>
    <property type="project" value="TreeGrafter"/>
</dbReference>
<dbReference type="PANTHER" id="PTHR12126">
    <property type="entry name" value="NADH-UBIQUINONE OXIDOREDUCTASE 39 KDA SUBUNIT-RELATED"/>
    <property type="match status" value="1"/>
</dbReference>
<feature type="compositionally biased region" description="Basic and acidic residues" evidence="1">
    <location>
        <begin position="1"/>
        <end position="14"/>
    </location>
</feature>
<evidence type="ECO:0000313" key="3">
    <source>
        <dbReference type="EMBL" id="GLC58770.1"/>
    </source>
</evidence>
<protein>
    <recommendedName>
        <fullName evidence="2">NAD(P)-binding domain-containing protein</fullName>
    </recommendedName>
</protein>
<dbReference type="Gene3D" id="3.40.50.720">
    <property type="entry name" value="NAD(P)-binding Rossmann-like Domain"/>
    <property type="match status" value="1"/>
</dbReference>
<dbReference type="GO" id="GO:0044877">
    <property type="term" value="F:protein-containing complex binding"/>
    <property type="evidence" value="ECO:0007669"/>
    <property type="project" value="TreeGrafter"/>
</dbReference>
<accession>A0A9W6F7L3</accession>
<feature type="domain" description="NAD(P)-binding" evidence="2">
    <location>
        <begin position="118"/>
        <end position="211"/>
    </location>
</feature>
<evidence type="ECO:0000259" key="2">
    <source>
        <dbReference type="Pfam" id="PF13460"/>
    </source>
</evidence>
<organism evidence="3 4">
    <name type="scientific">Pleodorina starrii</name>
    <dbReference type="NCBI Taxonomy" id="330485"/>
    <lineage>
        <taxon>Eukaryota</taxon>
        <taxon>Viridiplantae</taxon>
        <taxon>Chlorophyta</taxon>
        <taxon>core chlorophytes</taxon>
        <taxon>Chlorophyceae</taxon>
        <taxon>CS clade</taxon>
        <taxon>Chlamydomonadales</taxon>
        <taxon>Volvocaceae</taxon>
        <taxon>Pleodorina</taxon>
    </lineage>
</organism>
<dbReference type="SUPFAM" id="SSF51735">
    <property type="entry name" value="NAD(P)-binding Rossmann-fold domains"/>
    <property type="match status" value="1"/>
</dbReference>
<dbReference type="EMBL" id="BRXU01000024">
    <property type="protein sequence ID" value="GLC58770.1"/>
    <property type="molecule type" value="Genomic_DNA"/>
</dbReference>
<proteinExistence type="predicted"/>
<feature type="region of interest" description="Disordered" evidence="1">
    <location>
        <begin position="1"/>
        <end position="67"/>
    </location>
</feature>
<sequence>MGSRARDRAGDGRLGRSQKACRRVGARKEPQRGKPMWRPPSAALAPHDCPRNCGRVPEGGSPPDVAARQKRAGVAVLRLAFPGYRISEGSLTCHALAPPYGCPAAGTPPLLREPWVGSVEWVRGNALEPRTFVRHLEGADAVVSCIGGFGTTEEMLRVNGAANVSLIEAARAAGVKRFVFISAHIPNIPGIDAVLGGYIRGKQAAEEALRAHFPSGGVALRPGVIYGDRVVSSSLTLPLGLALRPLELALQRLGIDKARQMAGVPLVGAAFVPPVSVETVARAAVRAATDPGVPAGVIDVWELVDMDKNKQ</sequence>